<accession>A0A1V9YSC3</accession>
<comment type="caution">
    <text evidence="2">The sequence shown here is derived from an EMBL/GenBank/DDBJ whole genome shotgun (WGS) entry which is preliminary data.</text>
</comment>
<dbReference type="EMBL" id="JNBS01003091">
    <property type="protein sequence ID" value="OQR88626.1"/>
    <property type="molecule type" value="Genomic_DNA"/>
</dbReference>
<gene>
    <name evidence="2" type="ORF">THRCLA_10196</name>
</gene>
<reference evidence="2 3" key="1">
    <citation type="journal article" date="2014" name="Genome Biol. Evol.">
        <title>The secreted proteins of Achlya hypogyna and Thraustotheca clavata identify the ancestral oomycete secretome and reveal gene acquisitions by horizontal gene transfer.</title>
        <authorList>
            <person name="Misner I."/>
            <person name="Blouin N."/>
            <person name="Leonard G."/>
            <person name="Richards T.A."/>
            <person name="Lane C.E."/>
        </authorList>
    </citation>
    <scope>NUCLEOTIDE SEQUENCE [LARGE SCALE GENOMIC DNA]</scope>
    <source>
        <strain evidence="2 3">ATCC 34112</strain>
    </source>
</reference>
<name>A0A1V9YSC3_9STRA</name>
<sequence length="310" mass="33014">MGGSSSVDKAVVLYQNNDCTGSVLYTNLISTMPDGSTLSTCKSGFSGRVNPLASQYLPDNLYATITIPDVGSTEEVIDNVCLPISPANDIYVKTSCKSSDFAYYTDKNCTQVMELQASSVGFSCAVPNPVMWPLTSTLVGQTTSNTNCTGSVVYALNVGTGGIPYNVPLPQTSLSPTCHSGLIYNKTIHTNEFIFNQTYMTIARTYMTEVALDQVCVFVGDKYLKTSCATNTFDYFFDAQCAKQVVVNEIGAVASLCSVIFTNTSITSTPTSTTTGGSGGTVATIVFSVLVGSLFLSFLISRRGQDKAQK</sequence>
<organism evidence="2 3">
    <name type="scientific">Thraustotheca clavata</name>
    <dbReference type="NCBI Taxonomy" id="74557"/>
    <lineage>
        <taxon>Eukaryota</taxon>
        <taxon>Sar</taxon>
        <taxon>Stramenopiles</taxon>
        <taxon>Oomycota</taxon>
        <taxon>Saprolegniomycetes</taxon>
        <taxon>Saprolegniales</taxon>
        <taxon>Achlyaceae</taxon>
        <taxon>Thraustotheca</taxon>
    </lineage>
</organism>
<proteinExistence type="predicted"/>
<dbReference type="OrthoDB" id="67365at2759"/>
<feature type="transmembrane region" description="Helical" evidence="1">
    <location>
        <begin position="280"/>
        <end position="300"/>
    </location>
</feature>
<dbReference type="AlphaFoldDB" id="A0A1V9YSC3"/>
<feature type="non-terminal residue" evidence="2">
    <location>
        <position position="310"/>
    </location>
</feature>
<evidence type="ECO:0000313" key="3">
    <source>
        <dbReference type="Proteomes" id="UP000243217"/>
    </source>
</evidence>
<evidence type="ECO:0000313" key="2">
    <source>
        <dbReference type="EMBL" id="OQR88626.1"/>
    </source>
</evidence>
<dbReference type="Proteomes" id="UP000243217">
    <property type="component" value="Unassembled WGS sequence"/>
</dbReference>
<keyword evidence="3" id="KW-1185">Reference proteome</keyword>
<protein>
    <submittedName>
        <fullName evidence="2">Uncharacterized protein</fullName>
    </submittedName>
</protein>
<keyword evidence="1" id="KW-1133">Transmembrane helix</keyword>
<evidence type="ECO:0000256" key="1">
    <source>
        <dbReference type="SAM" id="Phobius"/>
    </source>
</evidence>
<keyword evidence="1" id="KW-0812">Transmembrane</keyword>
<keyword evidence="1" id="KW-0472">Membrane</keyword>